<evidence type="ECO:0000313" key="2">
    <source>
        <dbReference type="EMBL" id="MBS9523185.1"/>
    </source>
</evidence>
<accession>A0AAP2CIH0</accession>
<reference evidence="2 3" key="1">
    <citation type="submission" date="2021-05" db="EMBL/GenBank/DDBJ databases">
        <authorList>
            <person name="Zhang Z.D."/>
            <person name="Osman G."/>
        </authorList>
    </citation>
    <scope>NUCLEOTIDE SEQUENCE [LARGE SCALE GENOMIC DNA]</scope>
    <source>
        <strain evidence="2 3">KCTC 32217</strain>
    </source>
</reference>
<evidence type="ECO:0000313" key="3">
    <source>
        <dbReference type="Proteomes" id="UP001319104"/>
    </source>
</evidence>
<dbReference type="RefSeq" id="WP_213944046.1">
    <property type="nucleotide sequence ID" value="NZ_JAHCMY010000001.1"/>
</dbReference>
<dbReference type="SUPFAM" id="SSF53756">
    <property type="entry name" value="UDP-Glycosyltransferase/glycogen phosphorylase"/>
    <property type="match status" value="1"/>
</dbReference>
<feature type="domain" description="Glycosyl transferase family 1" evidence="1">
    <location>
        <begin position="200"/>
        <end position="355"/>
    </location>
</feature>
<dbReference type="AlphaFoldDB" id="A0AAP2CIH0"/>
<dbReference type="EMBL" id="JAHCMY010000001">
    <property type="protein sequence ID" value="MBS9523185.1"/>
    <property type="molecule type" value="Genomic_DNA"/>
</dbReference>
<dbReference type="InterPro" id="IPR001296">
    <property type="entry name" value="Glyco_trans_1"/>
</dbReference>
<gene>
    <name evidence="2" type="ORF">KI659_04055</name>
</gene>
<keyword evidence="3" id="KW-1185">Reference proteome</keyword>
<dbReference type="PANTHER" id="PTHR12526:SF630">
    <property type="entry name" value="GLYCOSYLTRANSFERASE"/>
    <property type="match status" value="1"/>
</dbReference>
<dbReference type="Proteomes" id="UP001319104">
    <property type="component" value="Unassembled WGS sequence"/>
</dbReference>
<dbReference type="CDD" id="cd03811">
    <property type="entry name" value="GT4_GT28_WabH-like"/>
    <property type="match status" value="1"/>
</dbReference>
<dbReference type="GO" id="GO:0016757">
    <property type="term" value="F:glycosyltransferase activity"/>
    <property type="evidence" value="ECO:0007669"/>
    <property type="project" value="InterPro"/>
</dbReference>
<dbReference type="Gene3D" id="3.40.50.2000">
    <property type="entry name" value="Glycogen Phosphorylase B"/>
    <property type="match status" value="2"/>
</dbReference>
<organism evidence="2 3">
    <name type="scientific">Litoribacter ruber</name>
    <dbReference type="NCBI Taxonomy" id="702568"/>
    <lineage>
        <taxon>Bacteria</taxon>
        <taxon>Pseudomonadati</taxon>
        <taxon>Bacteroidota</taxon>
        <taxon>Cytophagia</taxon>
        <taxon>Cytophagales</taxon>
        <taxon>Cyclobacteriaceae</taxon>
        <taxon>Litoribacter</taxon>
    </lineage>
</organism>
<dbReference type="PANTHER" id="PTHR12526">
    <property type="entry name" value="GLYCOSYLTRANSFERASE"/>
    <property type="match status" value="1"/>
</dbReference>
<comment type="caution">
    <text evidence="2">The sequence shown here is derived from an EMBL/GenBank/DDBJ whole genome shotgun (WGS) entry which is preliminary data.</text>
</comment>
<dbReference type="Pfam" id="PF00534">
    <property type="entry name" value="Glycos_transf_1"/>
    <property type="match status" value="1"/>
</dbReference>
<evidence type="ECO:0000259" key="1">
    <source>
        <dbReference type="Pfam" id="PF00534"/>
    </source>
</evidence>
<name>A0AAP2CIH0_9BACT</name>
<sequence>MKTKRTIFILINTLRGGGAEKVLIDILRRINFDRYEITLGLVFPSGVHINKIPSQVKLIYLMPENPFFSRLLNKIMFEWPNKIGVDFLTKIFINIRFNETYDLEVAFMEGLSTKYLRYKNNRNKRIAWVHTDLKNNHYTSSLFESVSEESRFYNSYDQIIFVSKESMLEFNEMFGVPKNKQLVQSNLIPRSEILYKSEEFQVSKSKFTIVSVGRLEIQKAFYRLIEVAKFLKNEGYEFEIWLIGEGELEADLKAQVQNLDLTSEVQFLGYKHNPYPYIKAADLYLNTSITEGYPLSVCEAICLGKVVVCTSSPGSREILGDNEFGIITYHESYAIFSSIKQLIDTPELFEEYEEKSLERAKIFDEKKTMREIENILG</sequence>
<proteinExistence type="predicted"/>
<protein>
    <submittedName>
        <fullName evidence="2">Glycosyltransferase</fullName>
    </submittedName>
</protein>